<reference evidence="9" key="2">
    <citation type="submission" date="2025-09" db="UniProtKB">
        <authorList>
            <consortium name="Ensembl"/>
        </authorList>
    </citation>
    <scope>IDENTIFICATION</scope>
</reference>
<evidence type="ECO:0000256" key="1">
    <source>
        <dbReference type="ARBA" id="ARBA00004123"/>
    </source>
</evidence>
<feature type="compositionally biased region" description="Low complexity" evidence="7">
    <location>
        <begin position="55"/>
        <end position="68"/>
    </location>
</feature>
<comment type="function">
    <text evidence="6">Probably acts as a spliceosomal factor that contributes to spliceosome assembly and regulates the isoform switching of proteins such as PARP6.</text>
</comment>
<dbReference type="Proteomes" id="UP000694427">
    <property type="component" value="Unplaced"/>
</dbReference>
<name>A0A8C1IJP6_CYPCA</name>
<comment type="subcellular location">
    <subcellularLocation>
        <location evidence="1">Nucleus</location>
    </subcellularLocation>
</comment>
<comment type="similarity">
    <text evidence="2">Belongs to the RSRP family.</text>
</comment>
<dbReference type="AlphaFoldDB" id="A0A8C1IJP6"/>
<dbReference type="Pfam" id="PF17069">
    <property type="entry name" value="RSRP"/>
    <property type="match status" value="1"/>
</dbReference>
<feature type="compositionally biased region" description="Basic residues" evidence="7">
    <location>
        <begin position="69"/>
        <end position="100"/>
    </location>
</feature>
<evidence type="ECO:0000256" key="4">
    <source>
        <dbReference type="ARBA" id="ARBA00022553"/>
    </source>
</evidence>
<evidence type="ECO:0000256" key="3">
    <source>
        <dbReference type="ARBA" id="ARBA00018147"/>
    </source>
</evidence>
<dbReference type="GO" id="GO:0005634">
    <property type="term" value="C:nucleus"/>
    <property type="evidence" value="ECO:0007669"/>
    <property type="project" value="UniProtKB-SubCell"/>
</dbReference>
<feature type="transmembrane region" description="Helical" evidence="8">
    <location>
        <begin position="352"/>
        <end position="372"/>
    </location>
</feature>
<feature type="compositionally biased region" description="Basic and acidic residues" evidence="7">
    <location>
        <begin position="224"/>
        <end position="236"/>
    </location>
</feature>
<keyword evidence="5" id="KW-0539">Nucleus</keyword>
<reference evidence="9" key="1">
    <citation type="submission" date="2025-08" db="UniProtKB">
        <authorList>
            <consortium name="Ensembl"/>
        </authorList>
    </citation>
    <scope>IDENTIFICATION</scope>
</reference>
<evidence type="ECO:0000313" key="10">
    <source>
        <dbReference type="Proteomes" id="UP000694427"/>
    </source>
</evidence>
<evidence type="ECO:0000256" key="7">
    <source>
        <dbReference type="SAM" id="MobiDB-lite"/>
    </source>
</evidence>
<dbReference type="InterPro" id="IPR029656">
    <property type="entry name" value="RSRP1"/>
</dbReference>
<keyword evidence="8" id="KW-0472">Membrane</keyword>
<dbReference type="PANTHER" id="PTHR47622">
    <property type="entry name" value="ARGININE/SERINE-RICH PROTEIN 1"/>
    <property type="match status" value="1"/>
</dbReference>
<organism evidence="9 10">
    <name type="scientific">Cyprinus carpio</name>
    <name type="common">Common carp</name>
    <dbReference type="NCBI Taxonomy" id="7962"/>
    <lineage>
        <taxon>Eukaryota</taxon>
        <taxon>Metazoa</taxon>
        <taxon>Chordata</taxon>
        <taxon>Craniata</taxon>
        <taxon>Vertebrata</taxon>
        <taxon>Euteleostomi</taxon>
        <taxon>Actinopterygii</taxon>
        <taxon>Neopterygii</taxon>
        <taxon>Teleostei</taxon>
        <taxon>Ostariophysi</taxon>
        <taxon>Cypriniformes</taxon>
        <taxon>Cyprinidae</taxon>
        <taxon>Cyprininae</taxon>
        <taxon>Cyprinus</taxon>
    </lineage>
</organism>
<dbReference type="PANTHER" id="PTHR47622:SF1">
    <property type="entry name" value="ARGININE_SERINE-RICH PROTEIN 1"/>
    <property type="match status" value="1"/>
</dbReference>
<feature type="compositionally biased region" description="Low complexity" evidence="7">
    <location>
        <begin position="23"/>
        <end position="46"/>
    </location>
</feature>
<evidence type="ECO:0000256" key="2">
    <source>
        <dbReference type="ARBA" id="ARBA00009534"/>
    </source>
</evidence>
<feature type="compositionally biased region" description="Basic and acidic residues" evidence="7">
    <location>
        <begin position="168"/>
        <end position="184"/>
    </location>
</feature>
<evidence type="ECO:0000256" key="5">
    <source>
        <dbReference type="ARBA" id="ARBA00023242"/>
    </source>
</evidence>
<feature type="region of interest" description="Disordered" evidence="7">
    <location>
        <begin position="1"/>
        <end position="146"/>
    </location>
</feature>
<feature type="region of interest" description="Disordered" evidence="7">
    <location>
        <begin position="217"/>
        <end position="248"/>
    </location>
</feature>
<evidence type="ECO:0000313" key="9">
    <source>
        <dbReference type="Ensembl" id="ENSCCRP00010018562.1"/>
    </source>
</evidence>
<dbReference type="Ensembl" id="ENSCCRT00010020262.1">
    <property type="protein sequence ID" value="ENSCCRP00010018562.1"/>
    <property type="gene ID" value="ENSCCRG00010007958.1"/>
</dbReference>
<keyword evidence="10" id="KW-1185">Reference proteome</keyword>
<feature type="region of interest" description="Disordered" evidence="7">
    <location>
        <begin position="163"/>
        <end position="184"/>
    </location>
</feature>
<accession>A0A8C1IJP6</accession>
<keyword evidence="8" id="KW-1133">Transmembrane helix</keyword>
<evidence type="ECO:0000256" key="6">
    <source>
        <dbReference type="ARBA" id="ARBA00034666"/>
    </source>
</evidence>
<sequence>MKEEASPGRLSEGVKLIFDQKAPSGPSSSRSHSSSDSSFSSSSRGSRSSRRSRSSSRSSSSDSSSSSRSRSRSRSRPRCSGRSRCRHRHHSPPRRYRARSRSYSPSPERSSHRRRYHRRSRSPSPYSYSRRYRRSPSRSRSRSRSPVYWRGSRFMGRYRCHFSRSPRRSRDYRSRSRSRERSAVRLSLEEKKYLLNVAKENAARILGVQNLELPASLKEMEEEEKMRSSSDREERVSAGPAPQKTSAQVNVANDDVKAETSPTSPKRKPITFNINNTIAKPSNSPTLHDSKVTSRADSVADRKPYGQYKVGYVEEGKRISNRWEILCTFWCFCAVQWMFLNKNAKKKKNTAGVYSFTYIICYIYISIIYTMIS</sequence>
<evidence type="ECO:0000256" key="8">
    <source>
        <dbReference type="SAM" id="Phobius"/>
    </source>
</evidence>
<protein>
    <recommendedName>
        <fullName evidence="3">Arginine/serine-rich protein 1</fullName>
    </recommendedName>
</protein>
<keyword evidence="4" id="KW-0597">Phosphoprotein</keyword>
<keyword evidence="8" id="KW-0812">Transmembrane</keyword>
<feature type="compositionally biased region" description="Basic residues" evidence="7">
    <location>
        <begin position="111"/>
        <end position="121"/>
    </location>
</feature>
<feature type="compositionally biased region" description="Basic residues" evidence="7">
    <location>
        <begin position="130"/>
        <end position="143"/>
    </location>
</feature>
<proteinExistence type="inferred from homology"/>